<keyword evidence="7" id="KW-0808">Transferase</keyword>
<proteinExistence type="predicted"/>
<keyword evidence="5 6" id="KW-0472">Membrane</keyword>
<evidence type="ECO:0000313" key="8">
    <source>
        <dbReference type="Proteomes" id="UP000317909"/>
    </source>
</evidence>
<keyword evidence="4 6" id="KW-1133">Transmembrane helix</keyword>
<evidence type="ECO:0000256" key="1">
    <source>
        <dbReference type="ARBA" id="ARBA00004141"/>
    </source>
</evidence>
<evidence type="ECO:0000256" key="5">
    <source>
        <dbReference type="ARBA" id="ARBA00023136"/>
    </source>
</evidence>
<dbReference type="GO" id="GO:0016020">
    <property type="term" value="C:membrane"/>
    <property type="evidence" value="ECO:0007669"/>
    <property type="project" value="UniProtKB-SubCell"/>
</dbReference>
<protein>
    <submittedName>
        <fullName evidence="7">Prenyltransferase</fullName>
    </submittedName>
</protein>
<organism evidence="7 8">
    <name type="scientific">Lacipirellula limnantheis</name>
    <dbReference type="NCBI Taxonomy" id="2528024"/>
    <lineage>
        <taxon>Bacteria</taxon>
        <taxon>Pseudomonadati</taxon>
        <taxon>Planctomycetota</taxon>
        <taxon>Planctomycetia</taxon>
        <taxon>Pirellulales</taxon>
        <taxon>Lacipirellulaceae</taxon>
        <taxon>Lacipirellula</taxon>
    </lineage>
</organism>
<dbReference type="InterPro" id="IPR050475">
    <property type="entry name" value="Prenyltransferase_related"/>
</dbReference>
<dbReference type="Pfam" id="PF01040">
    <property type="entry name" value="UbiA"/>
    <property type="match status" value="1"/>
</dbReference>
<keyword evidence="8" id="KW-1185">Reference proteome</keyword>
<name>A0A517TZZ7_9BACT</name>
<dbReference type="InterPro" id="IPR044878">
    <property type="entry name" value="UbiA_sf"/>
</dbReference>
<evidence type="ECO:0000313" key="7">
    <source>
        <dbReference type="EMBL" id="QDT73954.1"/>
    </source>
</evidence>
<gene>
    <name evidence="7" type="ORF">I41_31460</name>
</gene>
<accession>A0A517TZZ7</accession>
<dbReference type="EMBL" id="CP036339">
    <property type="protein sequence ID" value="QDT73954.1"/>
    <property type="molecule type" value="Genomic_DNA"/>
</dbReference>
<dbReference type="Gene3D" id="1.10.357.140">
    <property type="entry name" value="UbiA prenyltransferase"/>
    <property type="match status" value="1"/>
</dbReference>
<evidence type="ECO:0000256" key="6">
    <source>
        <dbReference type="SAM" id="Phobius"/>
    </source>
</evidence>
<feature type="transmembrane region" description="Helical" evidence="6">
    <location>
        <begin position="12"/>
        <end position="36"/>
    </location>
</feature>
<dbReference type="CDD" id="cd13964">
    <property type="entry name" value="PT_UbiA_1"/>
    <property type="match status" value="1"/>
</dbReference>
<feature type="transmembrane region" description="Helical" evidence="6">
    <location>
        <begin position="48"/>
        <end position="69"/>
    </location>
</feature>
<feature type="transmembrane region" description="Helical" evidence="6">
    <location>
        <begin position="168"/>
        <end position="188"/>
    </location>
</feature>
<dbReference type="PANTHER" id="PTHR42723:SF1">
    <property type="entry name" value="CHLOROPHYLL SYNTHASE, CHLOROPLASTIC"/>
    <property type="match status" value="1"/>
</dbReference>
<dbReference type="GO" id="GO:0016765">
    <property type="term" value="F:transferase activity, transferring alkyl or aryl (other than methyl) groups"/>
    <property type="evidence" value="ECO:0007669"/>
    <property type="project" value="InterPro"/>
</dbReference>
<dbReference type="OrthoDB" id="2908954at2"/>
<feature type="transmembrane region" description="Helical" evidence="6">
    <location>
        <begin position="90"/>
        <end position="110"/>
    </location>
</feature>
<reference evidence="7 8" key="1">
    <citation type="submission" date="2019-02" db="EMBL/GenBank/DDBJ databases">
        <title>Deep-cultivation of Planctomycetes and their phenomic and genomic characterization uncovers novel biology.</title>
        <authorList>
            <person name="Wiegand S."/>
            <person name="Jogler M."/>
            <person name="Boedeker C."/>
            <person name="Pinto D."/>
            <person name="Vollmers J."/>
            <person name="Rivas-Marin E."/>
            <person name="Kohn T."/>
            <person name="Peeters S.H."/>
            <person name="Heuer A."/>
            <person name="Rast P."/>
            <person name="Oberbeckmann S."/>
            <person name="Bunk B."/>
            <person name="Jeske O."/>
            <person name="Meyerdierks A."/>
            <person name="Storesund J.E."/>
            <person name="Kallscheuer N."/>
            <person name="Luecker S."/>
            <person name="Lage O.M."/>
            <person name="Pohl T."/>
            <person name="Merkel B.J."/>
            <person name="Hornburger P."/>
            <person name="Mueller R.-W."/>
            <person name="Bruemmer F."/>
            <person name="Labrenz M."/>
            <person name="Spormann A.M."/>
            <person name="Op den Camp H."/>
            <person name="Overmann J."/>
            <person name="Amann R."/>
            <person name="Jetten M.S.M."/>
            <person name="Mascher T."/>
            <person name="Medema M.H."/>
            <person name="Devos D.P."/>
            <person name="Kaster A.-K."/>
            <person name="Ovreas L."/>
            <person name="Rohde M."/>
            <person name="Galperin M.Y."/>
            <person name="Jogler C."/>
        </authorList>
    </citation>
    <scope>NUCLEOTIDE SEQUENCE [LARGE SCALE GENOMIC DNA]</scope>
    <source>
        <strain evidence="7 8">I41</strain>
    </source>
</reference>
<dbReference type="AlphaFoldDB" id="A0A517TZZ7"/>
<evidence type="ECO:0000256" key="2">
    <source>
        <dbReference type="ARBA" id="ARBA00022475"/>
    </source>
</evidence>
<dbReference type="PANTHER" id="PTHR42723">
    <property type="entry name" value="CHLOROPHYLL SYNTHASE"/>
    <property type="match status" value="1"/>
</dbReference>
<sequence>MSGAIGQSRMLAWWQLLRAANVFTAASNVIAGFLIVQHRFEPAAPLMALIASSACLYLAGMVLNDFFDAEIDALERPARPIPAGLISRELAGTVGWSLLAAGVLAAWGAAWLGHRPAAGLIGSLLAITVVQYDSRLKSTWAGPLAMGWCRVLNVLLGASIAADLADEPFAWAFALGVGAYTMALTYVARSEMVGAMARTLRIRNVVTRMLQGFIVIDAAAATLAAGWTAGLAVLTLLIPTLIISRWAAMT</sequence>
<dbReference type="RefSeq" id="WP_145433703.1">
    <property type="nucleotide sequence ID" value="NZ_CP036339.1"/>
</dbReference>
<keyword evidence="3 6" id="KW-0812">Transmembrane</keyword>
<dbReference type="KEGG" id="llh:I41_31460"/>
<evidence type="ECO:0000256" key="3">
    <source>
        <dbReference type="ARBA" id="ARBA00022692"/>
    </source>
</evidence>
<evidence type="ECO:0000256" key="4">
    <source>
        <dbReference type="ARBA" id="ARBA00022989"/>
    </source>
</evidence>
<keyword evidence="2" id="KW-1003">Cell membrane</keyword>
<dbReference type="Proteomes" id="UP000317909">
    <property type="component" value="Chromosome"/>
</dbReference>
<feature type="transmembrane region" description="Helical" evidence="6">
    <location>
        <begin position="209"/>
        <end position="242"/>
    </location>
</feature>
<dbReference type="InterPro" id="IPR000537">
    <property type="entry name" value="UbiA_prenyltransferase"/>
</dbReference>
<comment type="subcellular location">
    <subcellularLocation>
        <location evidence="1">Membrane</location>
        <topology evidence="1">Multi-pass membrane protein</topology>
    </subcellularLocation>
</comment>